<protein>
    <submittedName>
        <fullName evidence="1">Uncharacterized protein</fullName>
    </submittedName>
</protein>
<name>A0A8J2FUV7_9BACT</name>
<dbReference type="EMBL" id="CAJNOB010000001">
    <property type="protein sequence ID" value="CAF0689135.1"/>
    <property type="molecule type" value="Genomic_DNA"/>
</dbReference>
<reference evidence="1" key="1">
    <citation type="submission" date="2021-02" db="EMBL/GenBank/DDBJ databases">
        <authorList>
            <person name="Cremers G."/>
            <person name="Picone N."/>
        </authorList>
    </citation>
    <scope>NUCLEOTIDE SEQUENCE</scope>
    <source>
        <strain evidence="1">PQ17</strain>
    </source>
</reference>
<dbReference type="AlphaFoldDB" id="A0A8J2FUV7"/>
<comment type="caution">
    <text evidence="1">The sequence shown here is derived from an EMBL/GenBank/DDBJ whole genome shotgun (WGS) entry which is preliminary data.</text>
</comment>
<accession>A0A8J2FUV7</accession>
<evidence type="ECO:0000313" key="1">
    <source>
        <dbReference type="EMBL" id="CAF0689135.1"/>
    </source>
</evidence>
<keyword evidence="2" id="KW-1185">Reference proteome</keyword>
<proteinExistence type="predicted"/>
<evidence type="ECO:0000313" key="2">
    <source>
        <dbReference type="Proteomes" id="UP000663859"/>
    </source>
</evidence>
<organism evidence="1 2">
    <name type="scientific">Candidatus Methylacidithermus pantelleriae</name>
    <dbReference type="NCBI Taxonomy" id="2744239"/>
    <lineage>
        <taxon>Bacteria</taxon>
        <taxon>Pseudomonadati</taxon>
        <taxon>Verrucomicrobiota</taxon>
        <taxon>Methylacidiphilae</taxon>
        <taxon>Methylacidiphilales</taxon>
        <taxon>Methylacidiphilaceae</taxon>
        <taxon>Candidatus Methylacidithermus</taxon>
    </lineage>
</organism>
<sequence>MGPYISMKLRAWLKRQGVGSKAALPDGAGGPLPLLARIVADRDNTRACGGGTTRWRDPLLVGVQAPTKKRD</sequence>
<gene>
    <name evidence="1" type="ORF">MPNT_10122</name>
</gene>
<dbReference type="Proteomes" id="UP000663859">
    <property type="component" value="Unassembled WGS sequence"/>
</dbReference>